<dbReference type="SUPFAM" id="SSF48403">
    <property type="entry name" value="Ankyrin repeat"/>
    <property type="match status" value="1"/>
</dbReference>
<dbReference type="InterPro" id="IPR002110">
    <property type="entry name" value="Ankyrin_rpt"/>
</dbReference>
<accession>A0A9X2D2E6</accession>
<dbReference type="InterPro" id="IPR036770">
    <property type="entry name" value="Ankyrin_rpt-contain_sf"/>
</dbReference>
<dbReference type="SMART" id="SM00248">
    <property type="entry name" value="ANK"/>
    <property type="match status" value="2"/>
</dbReference>
<gene>
    <name evidence="4" type="ORF">LOX96_13855</name>
</gene>
<dbReference type="EMBL" id="JAJKBJ010000020">
    <property type="protein sequence ID" value="MCL9685186.1"/>
    <property type="molecule type" value="Genomic_DNA"/>
</dbReference>
<reference evidence="4" key="1">
    <citation type="submission" date="2021-11" db="EMBL/GenBank/DDBJ databases">
        <title>Legionella maioricencis sp. nov., a new species isolated from hot water samples in Mallorca.</title>
        <authorList>
            <person name="Crespi S."/>
            <person name="Drasar V."/>
            <person name="Salva-Serra F."/>
            <person name="Jaen-Luchoro D."/>
            <person name="Pineiro-Iglesias B."/>
            <person name="Aliaga F."/>
            <person name="Fernandez-Juarez V."/>
            <person name="Coll G."/>
            <person name="Moore E.R.B."/>
            <person name="Bennasar-Figueras A."/>
        </authorList>
    </citation>
    <scope>NUCLEOTIDE SEQUENCE</scope>
    <source>
        <strain evidence="4">HCPI-6</strain>
    </source>
</reference>
<evidence type="ECO:0000313" key="4">
    <source>
        <dbReference type="EMBL" id="MCL9685186.1"/>
    </source>
</evidence>
<evidence type="ECO:0000313" key="5">
    <source>
        <dbReference type="Proteomes" id="UP001139721"/>
    </source>
</evidence>
<dbReference type="PROSITE" id="PS50088">
    <property type="entry name" value="ANK_REPEAT"/>
    <property type="match status" value="1"/>
</dbReference>
<dbReference type="Proteomes" id="UP001139721">
    <property type="component" value="Unassembled WGS sequence"/>
</dbReference>
<dbReference type="Gene3D" id="1.25.40.20">
    <property type="entry name" value="Ankyrin repeat-containing domain"/>
    <property type="match status" value="1"/>
</dbReference>
<name>A0A9X2D2E6_9GAMM</name>
<sequence length="509" mass="57745">MNLFSVEFYKEFKSKTLLQLINFLEASEAYANNSLERFLQRQLKKYLFDFFQRNQISDEQKDRILNSSCISFLHGTLAFNADTDMNKIGFSANLARYINLMFPNQMEQKEISFYTNPIYCNVNEPAHTQILKLQQSYDFSTIDKESLSTKSWGNTPLVLACKIGNSLAALALLQKHQLLGVNINEADNYGMTPLHWACFFRHEGLIAALLSAGADRHLKNKSGQTPCDIYTAIIPYDLRVVPQKNVTRSFCGLPNVPLIAENKMAFVFEGNAQDHNMDMSDMIDILFHMDKIAFHRLGVNQAQLEANLYASEYKQSVPNSAFELFIFHYFYDFIHARNHIPLSENIVTLLKMAPGDTTENSSNVVHSFEQEEGETHGQNDIPSITADCTLTDSVASPFERAVNIIKNHGTAGEAIITAMNRLRDGQKNHWNPYWMNSGAKLECIIDAIQSLQENDNLEQVLTDQNSTLYQALNIQRLIPITFWGRAGINQAKSLMIVNDEVNQGVELHS</sequence>
<keyword evidence="1" id="KW-0677">Repeat</keyword>
<dbReference type="PROSITE" id="PS50297">
    <property type="entry name" value="ANK_REP_REGION"/>
    <property type="match status" value="1"/>
</dbReference>
<organism evidence="4 5">
    <name type="scientific">Legionella maioricensis</name>
    <dbReference type="NCBI Taxonomy" id="2896528"/>
    <lineage>
        <taxon>Bacteria</taxon>
        <taxon>Pseudomonadati</taxon>
        <taxon>Pseudomonadota</taxon>
        <taxon>Gammaproteobacteria</taxon>
        <taxon>Legionellales</taxon>
        <taxon>Legionellaceae</taxon>
        <taxon>Legionella</taxon>
    </lineage>
</organism>
<dbReference type="Pfam" id="PF12796">
    <property type="entry name" value="Ank_2"/>
    <property type="match status" value="1"/>
</dbReference>
<evidence type="ECO:0000256" key="1">
    <source>
        <dbReference type="ARBA" id="ARBA00022737"/>
    </source>
</evidence>
<protein>
    <submittedName>
        <fullName evidence="4">Ankyrin repeat domain-containing protein</fullName>
    </submittedName>
</protein>
<comment type="caution">
    <text evidence="4">The sequence shown here is derived from an EMBL/GenBank/DDBJ whole genome shotgun (WGS) entry which is preliminary data.</text>
</comment>
<evidence type="ECO:0000256" key="3">
    <source>
        <dbReference type="PROSITE-ProRule" id="PRU00023"/>
    </source>
</evidence>
<dbReference type="RefSeq" id="WP_250423073.1">
    <property type="nucleotide sequence ID" value="NZ_JAJKBJ010000020.1"/>
</dbReference>
<proteinExistence type="predicted"/>
<dbReference type="PANTHER" id="PTHR24171">
    <property type="entry name" value="ANKYRIN REPEAT DOMAIN-CONTAINING PROTEIN 39-RELATED"/>
    <property type="match status" value="1"/>
</dbReference>
<dbReference type="AlphaFoldDB" id="A0A9X2D2E6"/>
<feature type="repeat" description="ANK" evidence="3">
    <location>
        <begin position="189"/>
        <end position="221"/>
    </location>
</feature>
<evidence type="ECO:0000256" key="2">
    <source>
        <dbReference type="ARBA" id="ARBA00023043"/>
    </source>
</evidence>
<keyword evidence="5" id="KW-1185">Reference proteome</keyword>
<keyword evidence="2 3" id="KW-0040">ANK repeat</keyword>